<dbReference type="Gene3D" id="3.80.10.10">
    <property type="entry name" value="Ribonuclease Inhibitor"/>
    <property type="match status" value="1"/>
</dbReference>
<accession>A0ABX7WTS0</accession>
<gene>
    <name evidence="3" type="ORF">J9253_04645</name>
</gene>
<dbReference type="RefSeq" id="WP_210223511.1">
    <property type="nucleotide sequence ID" value="NZ_CP072801.1"/>
</dbReference>
<dbReference type="Pfam" id="PF12799">
    <property type="entry name" value="LRR_4"/>
    <property type="match status" value="1"/>
</dbReference>
<dbReference type="SUPFAM" id="SSF52075">
    <property type="entry name" value="Outer arm dynein light chain 1"/>
    <property type="match status" value="1"/>
</dbReference>
<dbReference type="Pfam" id="PF00560">
    <property type="entry name" value="LRR_1"/>
    <property type="match status" value="1"/>
</dbReference>
<keyword evidence="4" id="KW-1185">Reference proteome</keyword>
<protein>
    <submittedName>
        <fullName evidence="3">Leucine-rich repeat domain-containing protein</fullName>
    </submittedName>
</protein>
<dbReference type="Proteomes" id="UP000672039">
    <property type="component" value="Chromosome"/>
</dbReference>
<evidence type="ECO:0000256" key="1">
    <source>
        <dbReference type="ARBA" id="ARBA00022614"/>
    </source>
</evidence>
<name>A0ABX7WTS0_9GAMM</name>
<dbReference type="PROSITE" id="PS51450">
    <property type="entry name" value="LRR"/>
    <property type="match status" value="2"/>
</dbReference>
<reference evidence="3 4" key="1">
    <citation type="submission" date="2021-04" db="EMBL/GenBank/DDBJ databases">
        <title>Genomics, taxonomy and metabolism of representatives of sulfur bacteria of the genus Thiothrix: Thiothrix fructosivorans QT, Thiothrix unzii A1T and three new species, Thiothrix subterranea sp. nov., Thiothrix litoralis sp. nov. and 'Candidatus Thiothrix anitrata' sp. nov.</title>
        <authorList>
            <person name="Ravin N.V."/>
            <person name="Smolyakov D."/>
            <person name="Rudenko T.S."/>
            <person name="Mardanov A.V."/>
            <person name="Beletsky A.V."/>
            <person name="Markov N.D."/>
            <person name="Fomenkov A.I."/>
            <person name="Roberts R.J."/>
            <person name="Karnachuk O.V."/>
            <person name="Novikov A."/>
            <person name="Grabovich M.Y."/>
        </authorList>
    </citation>
    <scope>NUCLEOTIDE SEQUENCE [LARGE SCALE GENOMIC DNA]</scope>
    <source>
        <strain evidence="3 4">AS</strain>
    </source>
</reference>
<keyword evidence="2" id="KW-0677">Repeat</keyword>
<organism evidence="3 4">
    <name type="scientific">Thiothrix litoralis</name>
    <dbReference type="NCBI Taxonomy" id="2891210"/>
    <lineage>
        <taxon>Bacteria</taxon>
        <taxon>Pseudomonadati</taxon>
        <taxon>Pseudomonadota</taxon>
        <taxon>Gammaproteobacteria</taxon>
        <taxon>Thiotrichales</taxon>
        <taxon>Thiotrichaceae</taxon>
        <taxon>Thiothrix</taxon>
    </lineage>
</organism>
<dbReference type="InterPro" id="IPR025875">
    <property type="entry name" value="Leu-rich_rpt_4"/>
</dbReference>
<proteinExistence type="predicted"/>
<evidence type="ECO:0000313" key="3">
    <source>
        <dbReference type="EMBL" id="QTR47231.1"/>
    </source>
</evidence>
<dbReference type="EMBL" id="CP072801">
    <property type="protein sequence ID" value="QTR47231.1"/>
    <property type="molecule type" value="Genomic_DNA"/>
</dbReference>
<keyword evidence="1" id="KW-0433">Leucine-rich repeat</keyword>
<evidence type="ECO:0000256" key="2">
    <source>
        <dbReference type="ARBA" id="ARBA00022737"/>
    </source>
</evidence>
<dbReference type="InterPro" id="IPR032675">
    <property type="entry name" value="LRR_dom_sf"/>
</dbReference>
<evidence type="ECO:0000313" key="4">
    <source>
        <dbReference type="Proteomes" id="UP000672039"/>
    </source>
</evidence>
<dbReference type="InterPro" id="IPR001611">
    <property type="entry name" value="Leu-rich_rpt"/>
</dbReference>
<sequence>MTEQSNNEEVLGFIREAKEQHLTELNLSDCLLTELPKELLELSWLERLDLHINQIVDIQPLVSLSNLTKLDLSNNKIVDIKLLKKLLKKGTPIYFITVNNRNFPNIIYRTIDSDKILVSNNPLQHPPLPLS</sequence>